<keyword evidence="8 9" id="KW-0472">Membrane</keyword>
<keyword evidence="6 9" id="KW-0812">Transmembrane</keyword>
<evidence type="ECO:0000313" key="10">
    <source>
        <dbReference type="EMBL" id="CAF1553547.1"/>
    </source>
</evidence>
<protein>
    <recommendedName>
        <fullName evidence="9">Riboflavin transporter</fullName>
    </recommendedName>
</protein>
<dbReference type="PANTHER" id="PTHR12929">
    <property type="entry name" value="SOLUTE CARRIER FAMILY 52"/>
    <property type="match status" value="1"/>
</dbReference>
<dbReference type="Pfam" id="PF06237">
    <property type="entry name" value="SLC52_ribofla_tr"/>
    <property type="match status" value="1"/>
</dbReference>
<evidence type="ECO:0000256" key="3">
    <source>
        <dbReference type="ARBA" id="ARBA00006366"/>
    </source>
</evidence>
<comment type="function">
    <text evidence="9">Plasma membrane transporter mediating the uptake by cells of the water soluble vitamin B2/riboflavin that plays a key role in biochemical oxidation-reduction reactions of the carbohydrate, lipid, and amino acid metabolism.</text>
</comment>
<keyword evidence="5 9" id="KW-1003">Cell membrane</keyword>
<feature type="transmembrane region" description="Helical" evidence="9">
    <location>
        <begin position="27"/>
        <end position="50"/>
    </location>
</feature>
<evidence type="ECO:0000256" key="1">
    <source>
        <dbReference type="ARBA" id="ARBA00000215"/>
    </source>
</evidence>
<dbReference type="Proteomes" id="UP000663832">
    <property type="component" value="Unassembled WGS sequence"/>
</dbReference>
<organism evidence="11 12">
    <name type="scientific">Adineta steineri</name>
    <dbReference type="NCBI Taxonomy" id="433720"/>
    <lineage>
        <taxon>Eukaryota</taxon>
        <taxon>Metazoa</taxon>
        <taxon>Spiralia</taxon>
        <taxon>Gnathifera</taxon>
        <taxon>Rotifera</taxon>
        <taxon>Eurotatoria</taxon>
        <taxon>Bdelloidea</taxon>
        <taxon>Adinetida</taxon>
        <taxon>Adinetidae</taxon>
        <taxon>Adineta</taxon>
    </lineage>
</organism>
<evidence type="ECO:0000256" key="8">
    <source>
        <dbReference type="ARBA" id="ARBA00023136"/>
    </source>
</evidence>
<dbReference type="GO" id="GO:0032217">
    <property type="term" value="F:riboflavin transmembrane transporter activity"/>
    <property type="evidence" value="ECO:0007669"/>
    <property type="project" value="UniProtKB-UniRule"/>
</dbReference>
<dbReference type="AlphaFoldDB" id="A0A816FIR1"/>
<feature type="transmembrane region" description="Helical" evidence="9">
    <location>
        <begin position="344"/>
        <end position="366"/>
    </location>
</feature>
<dbReference type="InterPro" id="IPR009357">
    <property type="entry name" value="Riboflavin_transptr"/>
</dbReference>
<keyword evidence="7 9" id="KW-1133">Transmembrane helix</keyword>
<comment type="caution">
    <text evidence="11">The sequence shown here is derived from an EMBL/GenBank/DDBJ whole genome shotgun (WGS) entry which is preliminary data.</text>
</comment>
<dbReference type="PANTHER" id="PTHR12929:SF10">
    <property type="entry name" value="RIBOFLAVIN TRANSPORTER"/>
    <property type="match status" value="1"/>
</dbReference>
<evidence type="ECO:0000256" key="9">
    <source>
        <dbReference type="RuleBase" id="RU368035"/>
    </source>
</evidence>
<evidence type="ECO:0000256" key="6">
    <source>
        <dbReference type="ARBA" id="ARBA00022692"/>
    </source>
</evidence>
<evidence type="ECO:0000313" key="11">
    <source>
        <dbReference type="EMBL" id="CAF1662084.1"/>
    </source>
</evidence>
<evidence type="ECO:0000256" key="2">
    <source>
        <dbReference type="ARBA" id="ARBA00004651"/>
    </source>
</evidence>
<comment type="subcellular location">
    <subcellularLocation>
        <location evidence="2 9">Cell membrane</location>
        <topology evidence="2 9">Multi-pass membrane protein</topology>
    </subcellularLocation>
</comment>
<gene>
    <name evidence="10" type="ORF">BJG266_LOCUS46422</name>
    <name evidence="11" type="ORF">QVE165_LOCUS63455</name>
</gene>
<dbReference type="OrthoDB" id="9995836at2759"/>
<dbReference type="EMBL" id="CAJNOI010004808">
    <property type="protein sequence ID" value="CAF1553547.1"/>
    <property type="molecule type" value="Genomic_DNA"/>
</dbReference>
<feature type="transmembrane region" description="Helical" evidence="9">
    <location>
        <begin position="62"/>
        <end position="82"/>
    </location>
</feature>
<proteinExistence type="inferred from homology"/>
<reference evidence="11" key="1">
    <citation type="submission" date="2021-02" db="EMBL/GenBank/DDBJ databases">
        <authorList>
            <person name="Nowell W R."/>
        </authorList>
    </citation>
    <scope>NUCLEOTIDE SEQUENCE</scope>
</reference>
<name>A0A816FIR1_9BILA</name>
<feature type="transmembrane region" description="Helical" evidence="9">
    <location>
        <begin position="247"/>
        <end position="268"/>
    </location>
</feature>
<sequence>MNLSAWIDLQGLFVEIPLIIPHTPEGWTLPSIAAICICAANIVPAIVVILRWWQGKKFSEIPYIYLIIIVGVIACFVLALFWQRTIFIFGRERSEALTSAIPTILILAQGVAGETICIQTGNSTIFEPTYTQPRFSVRIFMFCIAGIIVASLIAFILLRWTNIVTLADAADVDERKKIKSNTDIVHEESEPMVTIVKSQTSSKSTKTMSKRVFRLLLVINTINSTIAYGCLPSLSTYALLPFGQTAFYYWSVTIPIAYPLSLILSLFWKSVSTNMIIFQSIFNAFLSALIFIIAKQSPCPWLADTTQGALMIITIWFIMSFISGILRIAIGNRIKSEWIDEKGMFYYGATVQLGLLLGTIPIYFLINVFNLFIDRQPCQTYCIS</sequence>
<dbReference type="EMBL" id="CAJNOM010005208">
    <property type="protein sequence ID" value="CAF1662084.1"/>
    <property type="molecule type" value="Genomic_DNA"/>
</dbReference>
<dbReference type="Proteomes" id="UP000663877">
    <property type="component" value="Unassembled WGS sequence"/>
</dbReference>
<feature type="transmembrane region" description="Helical" evidence="9">
    <location>
        <begin position="212"/>
        <end position="235"/>
    </location>
</feature>
<dbReference type="GO" id="GO:0005886">
    <property type="term" value="C:plasma membrane"/>
    <property type="evidence" value="ECO:0007669"/>
    <property type="project" value="UniProtKB-SubCell"/>
</dbReference>
<keyword evidence="12" id="KW-1185">Reference proteome</keyword>
<feature type="transmembrane region" description="Helical" evidence="9">
    <location>
        <begin position="309"/>
        <end position="332"/>
    </location>
</feature>
<keyword evidence="4 9" id="KW-0813">Transport</keyword>
<evidence type="ECO:0000256" key="5">
    <source>
        <dbReference type="ARBA" id="ARBA00022475"/>
    </source>
</evidence>
<comment type="similarity">
    <text evidence="3 9">Belongs to the riboflavin transporter family.</text>
</comment>
<feature type="transmembrane region" description="Helical" evidence="9">
    <location>
        <begin position="139"/>
        <end position="158"/>
    </location>
</feature>
<evidence type="ECO:0000313" key="12">
    <source>
        <dbReference type="Proteomes" id="UP000663832"/>
    </source>
</evidence>
<comment type="catalytic activity">
    <reaction evidence="1 9">
        <text>riboflavin(in) = riboflavin(out)</text>
        <dbReference type="Rhea" id="RHEA:35015"/>
        <dbReference type="ChEBI" id="CHEBI:57986"/>
    </reaction>
</comment>
<comment type="caution">
    <text evidence="9">Lacks conserved residue(s) required for the propagation of feature annotation.</text>
</comment>
<evidence type="ECO:0000256" key="4">
    <source>
        <dbReference type="ARBA" id="ARBA00022448"/>
    </source>
</evidence>
<accession>A0A816FIR1</accession>
<evidence type="ECO:0000256" key="7">
    <source>
        <dbReference type="ARBA" id="ARBA00022989"/>
    </source>
</evidence>
<feature type="transmembrane region" description="Helical" evidence="9">
    <location>
        <begin position="275"/>
        <end position="294"/>
    </location>
</feature>